<feature type="domain" description="ABC transporter" evidence="11">
    <location>
        <begin position="858"/>
        <end position="1101"/>
    </location>
</feature>
<evidence type="ECO:0000313" key="12">
    <source>
        <dbReference type="EMBL" id="CDK25256.1"/>
    </source>
</evidence>
<dbReference type="OrthoDB" id="245989at2759"/>
<evidence type="ECO:0000259" key="11">
    <source>
        <dbReference type="PROSITE" id="PS50893"/>
    </source>
</evidence>
<reference evidence="12" key="2">
    <citation type="submission" date="2014-02" db="EMBL/GenBank/DDBJ databases">
        <title>Complete DNA sequence of /Kuraishia capsulata/ illustrates novel genomic features among budding yeasts (/Saccharomycotina/).</title>
        <authorList>
            <person name="Morales L."/>
            <person name="Noel B."/>
            <person name="Porcel B."/>
            <person name="Marcet-Houben M."/>
            <person name="Hullo M-F."/>
            <person name="Sacerdot C."/>
            <person name="Tekaia F."/>
            <person name="Leh-Louis V."/>
            <person name="Despons L."/>
            <person name="Khanna V."/>
            <person name="Aury J-M."/>
            <person name="Barbe V."/>
            <person name="Couloux A."/>
            <person name="Labadie K."/>
            <person name="Pelletier E."/>
            <person name="Souciet J-L."/>
            <person name="Boekhout T."/>
            <person name="Gabaldon T."/>
            <person name="Wincker P."/>
            <person name="Dujon B."/>
        </authorList>
    </citation>
    <scope>NUCLEOTIDE SEQUENCE</scope>
    <source>
        <strain evidence="12">CBS 1993</strain>
    </source>
</reference>
<feature type="transmembrane region" description="Helical" evidence="10">
    <location>
        <begin position="1226"/>
        <end position="1245"/>
    </location>
</feature>
<dbReference type="Proteomes" id="UP000019384">
    <property type="component" value="Unassembled WGS sequence"/>
</dbReference>
<dbReference type="RefSeq" id="XP_022457268.1">
    <property type="nucleotide sequence ID" value="XM_022605839.1"/>
</dbReference>
<keyword evidence="13" id="KW-1185">Reference proteome</keyword>
<protein>
    <recommendedName>
        <fullName evidence="11">ABC transporter domain-containing protein</fullName>
    </recommendedName>
</protein>
<keyword evidence="4" id="KW-0677">Repeat</keyword>
<feature type="transmembrane region" description="Helical" evidence="10">
    <location>
        <begin position="659"/>
        <end position="678"/>
    </location>
</feature>
<dbReference type="InterPro" id="IPR013525">
    <property type="entry name" value="ABC2_TM"/>
</dbReference>
<feature type="region of interest" description="Disordered" evidence="9">
    <location>
        <begin position="1492"/>
        <end position="1528"/>
    </location>
</feature>
<feature type="transmembrane region" description="Helical" evidence="10">
    <location>
        <begin position="628"/>
        <end position="647"/>
    </location>
</feature>
<dbReference type="InterPro" id="IPR029481">
    <property type="entry name" value="ABC_trans_N"/>
</dbReference>
<sequence>MVSSDTDSIVVKSDAGSDVASYRGFDATADEQVHDLARKLTNESGHLSLFLADGKPRPSVVSDSAHLVRTLSTMSNVPGVSTFTEGEIDSRLDPNSDDFDSKLWVKNFRKLMDNDPDYYKHTSLGIAYRNLRASGIAADASYQPTILNYPYKVVEDLYNKFAKENPARFFDILKPMDAIMKPGSLTVVLGRPGAGCSTLLKTISAQTYGFKIAPESEISYDGFTMNEINKHYRGEVVYSAEVDNHFPHLTVGQTLNFAAGLRTPQNRGNGINREVYAKHMTDVYMATYGLLHTRNTKVGNDLVRGVSGGERKRVSIAEVSLCGSALQCWDNATRGLDAATALEFIRALKTSAVLLDTTPLIAIYQCSQDAYDLFDNVIVLYEGYQIYFGLGTKAKDYFLRMGYDCPPRQTTADFLTSLTNPSERVAKPGFENKVPKTPKEFSDYWRNSPEFVELTEEVDAYIQDHKVNNATTEFLESKVARQSNHTRPTSSYTVSYSMQIKAILRRNWWRLQGDPSITLFSVIANTIMGLLLSSLFYNLPATSGSFYYRSASLFFAVLFNAFSSLLEVMALFESRPIIEKHKKYALYHPSADAMASIISEFPPKLITAVGFNLVFYFMVNFRRNPGRFFFYFLVNFLATLAMSHIFRSIGSFYKTLSEAMSLAALILLALVIYTGFVVPTPSMLGWSRWINYLDPIAYVFESLMTNEFQDRLFECSAFIPSGEAYSKYPSANKVCSSVSSVAGEDFVNGTKYVNAAYAYYNKHKWRNVGVVIAFVVFFLGVYLAICELSRGSLQKGEVLVFQSSTLRKLKKQNKLINSDDPESALNGEKQASVIEETGSTSEDKGGAAVKLSAGKDIFHWRDVCYEVNIKTEVRKILNHVDGWVKPGTLTALMGASGAGKTTLLDVLANRVTMGVVTGSMFVNGRLRDDSFQRSTGYVQQQDLHLQTATVRESLRFSAYLRQPASVSQAEKDEYVENVIEILEMEKYADAIVGVSGEGLNVEQRKRLTIGVELAAKPQLLLFLDEPTSGLDSQTAWSICQLMRKLADNGQAILCTIHQPSAILLQEFDRLLFLARGGRTVYFGDLGENCTTLIDYFEKHGAHPCPHDANPAEWMLEVIGAAPGSHANQDYHEVWMNSAERAAVRTELATMEHELVKIPKDDSPDARKEFAAPLWFQYTQVTRRVFEQYFRTPTYIWSKLLLTIISAIFNGFSFFKAGLSLQGLQNQMLAIFMFLIVLMTLTQQYLPNYVFQRGLYEARERPSKTFSWLAFILAQITVEIPWQMLCGTLSFFCWYYPVGMYENAVATDTVHERGALIWLYIVAFFVYASTLAQLCVAGMEIADNAANLASLMFTMSLNFCGILKYPSGFWIFMYRVSPFTYWVQGVLSTGVGKSKVTCSTSEYVHFPPPSGMNCGDYMKDYISAAGGYLLDEDETSKCSFCSTASTDVYLASVNSYYSQRWRNYGIYIAFIFINIFGTVFLYWLVRVPKSKNRVKDEAPSAEEEEQKTIERQLSRTQSRNSKKSRKSII</sequence>
<dbReference type="InterPro" id="IPR027417">
    <property type="entry name" value="P-loop_NTPase"/>
</dbReference>
<evidence type="ECO:0000256" key="1">
    <source>
        <dbReference type="ARBA" id="ARBA00004141"/>
    </source>
</evidence>
<feature type="transmembrane region" description="Helical" evidence="10">
    <location>
        <begin position="1195"/>
        <end position="1214"/>
    </location>
</feature>
<dbReference type="GO" id="GO:1990961">
    <property type="term" value="P:xenobiotic detoxification by transmembrane export across the plasma membrane"/>
    <property type="evidence" value="ECO:0007669"/>
    <property type="project" value="InterPro"/>
</dbReference>
<dbReference type="Gene3D" id="3.40.50.300">
    <property type="entry name" value="P-loop containing nucleotide triphosphate hydrolases"/>
    <property type="match status" value="2"/>
</dbReference>
<dbReference type="PROSITE" id="PS00211">
    <property type="entry name" value="ABC_TRANSPORTER_1"/>
    <property type="match status" value="1"/>
</dbReference>
<keyword evidence="8 10" id="KW-0472">Membrane</keyword>
<keyword evidence="6" id="KW-0067">ATP-binding</keyword>
<feature type="transmembrane region" description="Helical" evidence="10">
    <location>
        <begin position="517"/>
        <end position="539"/>
    </location>
</feature>
<dbReference type="InterPro" id="IPR003593">
    <property type="entry name" value="AAA+_ATPase"/>
</dbReference>
<proteinExistence type="predicted"/>
<dbReference type="STRING" id="1382522.W6MH37"/>
<dbReference type="FunFam" id="3.40.50.300:FF:000054">
    <property type="entry name" value="ABC multidrug transporter atrF"/>
    <property type="match status" value="1"/>
</dbReference>
<dbReference type="GO" id="GO:0005524">
    <property type="term" value="F:ATP binding"/>
    <property type="evidence" value="ECO:0007669"/>
    <property type="project" value="UniProtKB-KW"/>
</dbReference>
<feature type="transmembrane region" description="Helical" evidence="10">
    <location>
        <begin position="1265"/>
        <end position="1296"/>
    </location>
</feature>
<dbReference type="GeneID" id="34518656"/>
<gene>
    <name evidence="12" type="ORF">KUCA_T00001223001</name>
</gene>
<feature type="transmembrane region" description="Helical" evidence="10">
    <location>
        <begin position="1316"/>
        <end position="1335"/>
    </location>
</feature>
<dbReference type="CDD" id="cd03233">
    <property type="entry name" value="ABCG_PDR_domain1"/>
    <property type="match status" value="1"/>
</dbReference>
<feature type="domain" description="ABC transporter" evidence="11">
    <location>
        <begin position="152"/>
        <end position="407"/>
    </location>
</feature>
<dbReference type="HOGENOM" id="CLU_000604_35_0_1"/>
<evidence type="ECO:0000256" key="6">
    <source>
        <dbReference type="ARBA" id="ARBA00022840"/>
    </source>
</evidence>
<dbReference type="InterPro" id="IPR034003">
    <property type="entry name" value="ABCG_PDR_2"/>
</dbReference>
<organism evidence="12 13">
    <name type="scientific">Kuraishia capsulata CBS 1993</name>
    <dbReference type="NCBI Taxonomy" id="1382522"/>
    <lineage>
        <taxon>Eukaryota</taxon>
        <taxon>Fungi</taxon>
        <taxon>Dikarya</taxon>
        <taxon>Ascomycota</taxon>
        <taxon>Saccharomycotina</taxon>
        <taxon>Pichiomycetes</taxon>
        <taxon>Pichiales</taxon>
        <taxon>Pichiaceae</taxon>
        <taxon>Kuraishia</taxon>
    </lineage>
</organism>
<evidence type="ECO:0000256" key="7">
    <source>
        <dbReference type="ARBA" id="ARBA00022989"/>
    </source>
</evidence>
<evidence type="ECO:0000256" key="5">
    <source>
        <dbReference type="ARBA" id="ARBA00022741"/>
    </source>
</evidence>
<dbReference type="InterPro" id="IPR003439">
    <property type="entry name" value="ABC_transporter-like_ATP-bd"/>
</dbReference>
<evidence type="ECO:0000256" key="8">
    <source>
        <dbReference type="ARBA" id="ARBA00023136"/>
    </source>
</evidence>
<accession>W6MH37</accession>
<dbReference type="PANTHER" id="PTHR19241">
    <property type="entry name" value="ATP-BINDING CASSETTE TRANSPORTER"/>
    <property type="match status" value="1"/>
</dbReference>
<evidence type="ECO:0000256" key="4">
    <source>
        <dbReference type="ARBA" id="ARBA00022737"/>
    </source>
</evidence>
<dbReference type="Pfam" id="PF06422">
    <property type="entry name" value="PDR_CDR"/>
    <property type="match status" value="2"/>
</dbReference>
<dbReference type="InterPro" id="IPR005285">
    <property type="entry name" value="Drug-R_PDR/CDR"/>
</dbReference>
<dbReference type="Pfam" id="PF01061">
    <property type="entry name" value="ABC2_membrane"/>
    <property type="match status" value="2"/>
</dbReference>
<dbReference type="NCBIfam" id="TIGR00956">
    <property type="entry name" value="3a01205"/>
    <property type="match status" value="1"/>
</dbReference>
<dbReference type="InterPro" id="IPR034001">
    <property type="entry name" value="ABCG_PDR_1"/>
</dbReference>
<evidence type="ECO:0000256" key="3">
    <source>
        <dbReference type="ARBA" id="ARBA00022692"/>
    </source>
</evidence>
<comment type="subcellular location">
    <subcellularLocation>
        <location evidence="1">Membrane</location>
        <topology evidence="1">Multi-pass membrane protein</topology>
    </subcellularLocation>
</comment>
<dbReference type="GO" id="GO:0016020">
    <property type="term" value="C:membrane"/>
    <property type="evidence" value="ECO:0007669"/>
    <property type="project" value="UniProtKB-SubCell"/>
</dbReference>
<dbReference type="InterPro" id="IPR017871">
    <property type="entry name" value="ABC_transporter-like_CS"/>
</dbReference>
<evidence type="ECO:0000256" key="10">
    <source>
        <dbReference type="SAM" id="Phobius"/>
    </source>
</evidence>
<feature type="transmembrane region" description="Helical" evidence="10">
    <location>
        <begin position="1347"/>
        <end position="1371"/>
    </location>
</feature>
<dbReference type="GO" id="GO:0140359">
    <property type="term" value="F:ABC-type transporter activity"/>
    <property type="evidence" value="ECO:0007669"/>
    <property type="project" value="InterPro"/>
</dbReference>
<keyword evidence="2" id="KW-0813">Transport</keyword>
<dbReference type="InterPro" id="IPR010929">
    <property type="entry name" value="PDR_CDR_ABC"/>
</dbReference>
<feature type="transmembrane region" description="Helical" evidence="10">
    <location>
        <begin position="551"/>
        <end position="572"/>
    </location>
</feature>
<dbReference type="CDD" id="cd03232">
    <property type="entry name" value="ABCG_PDR_domain2"/>
    <property type="match status" value="1"/>
</dbReference>
<dbReference type="SUPFAM" id="SSF52540">
    <property type="entry name" value="P-loop containing nucleoside triphosphate hydrolases"/>
    <property type="match status" value="2"/>
</dbReference>
<dbReference type="PROSITE" id="PS50893">
    <property type="entry name" value="ABC_TRANSPORTER_2"/>
    <property type="match status" value="2"/>
</dbReference>
<name>W6MH37_9ASCO</name>
<dbReference type="GO" id="GO:0016887">
    <property type="term" value="F:ATP hydrolysis activity"/>
    <property type="evidence" value="ECO:0007669"/>
    <property type="project" value="InterPro"/>
</dbReference>
<keyword evidence="3 10" id="KW-0812">Transmembrane</keyword>
<evidence type="ECO:0000313" key="13">
    <source>
        <dbReference type="Proteomes" id="UP000019384"/>
    </source>
</evidence>
<feature type="transmembrane region" description="Helical" evidence="10">
    <location>
        <begin position="768"/>
        <end position="785"/>
    </location>
</feature>
<dbReference type="EMBL" id="HG793125">
    <property type="protein sequence ID" value="CDK25256.1"/>
    <property type="molecule type" value="Genomic_DNA"/>
</dbReference>
<dbReference type="Pfam" id="PF14510">
    <property type="entry name" value="ABC_trans_N"/>
    <property type="match status" value="1"/>
</dbReference>
<reference evidence="12" key="1">
    <citation type="submission" date="2013-12" db="EMBL/GenBank/DDBJ databases">
        <authorList>
            <person name="Genoscope - CEA"/>
        </authorList>
    </citation>
    <scope>NUCLEOTIDE SEQUENCE</scope>
    <source>
        <strain evidence="12">CBS 1993</strain>
    </source>
</reference>
<dbReference type="SMART" id="SM00382">
    <property type="entry name" value="AAA"/>
    <property type="match status" value="2"/>
</dbReference>
<keyword evidence="5" id="KW-0547">Nucleotide-binding</keyword>
<keyword evidence="7 10" id="KW-1133">Transmembrane helix</keyword>
<evidence type="ECO:0000256" key="9">
    <source>
        <dbReference type="SAM" id="MobiDB-lite"/>
    </source>
</evidence>
<evidence type="ECO:0000256" key="2">
    <source>
        <dbReference type="ARBA" id="ARBA00022448"/>
    </source>
</evidence>
<feature type="compositionally biased region" description="Basic residues" evidence="9">
    <location>
        <begin position="1519"/>
        <end position="1528"/>
    </location>
</feature>
<feature type="transmembrane region" description="Helical" evidence="10">
    <location>
        <begin position="1463"/>
        <end position="1484"/>
    </location>
</feature>
<dbReference type="Pfam" id="PF00005">
    <property type="entry name" value="ABC_tran"/>
    <property type="match status" value="2"/>
</dbReference>